<sequence length="94" mass="10852">MDSFVSFSEIEKTIAFSIKNTSEPTRKGLPEKSSTENNLISNPDIEEVTNLLMVKNIIFLNVFHLCFPRRVPINYEETYHMQFHSDIVPPPPKV</sequence>
<reference evidence="2" key="1">
    <citation type="journal article" date="2019" name="Int. J. Syst. Evol. Microbiol.">
        <title>The Global Catalogue of Microorganisms (GCM) 10K type strain sequencing project: providing services to taxonomists for standard genome sequencing and annotation.</title>
        <authorList>
            <consortium name="The Broad Institute Genomics Platform"/>
            <consortium name="The Broad Institute Genome Sequencing Center for Infectious Disease"/>
            <person name="Wu L."/>
            <person name="Ma J."/>
        </authorList>
    </citation>
    <scope>NUCLEOTIDE SEQUENCE [LARGE SCALE GENOMIC DNA]</scope>
    <source>
        <strain evidence="2">CGMCC 1.12811</strain>
    </source>
</reference>
<keyword evidence="2" id="KW-1185">Reference proteome</keyword>
<organism evidence="1 2">
    <name type="scientific">Flavobacterium palustre</name>
    <dbReference type="NCBI Taxonomy" id="1476463"/>
    <lineage>
        <taxon>Bacteria</taxon>
        <taxon>Pseudomonadati</taxon>
        <taxon>Bacteroidota</taxon>
        <taxon>Flavobacteriia</taxon>
        <taxon>Flavobacteriales</taxon>
        <taxon>Flavobacteriaceae</taxon>
        <taxon>Flavobacterium</taxon>
    </lineage>
</organism>
<name>A0ABQ1HQJ0_9FLAO</name>
<evidence type="ECO:0000313" key="1">
    <source>
        <dbReference type="EMBL" id="GGA86246.1"/>
    </source>
</evidence>
<gene>
    <name evidence="1" type="ORF">GCM10008015_28700</name>
</gene>
<proteinExistence type="predicted"/>
<accession>A0ABQ1HQJ0</accession>
<evidence type="ECO:0000313" key="2">
    <source>
        <dbReference type="Proteomes" id="UP000658793"/>
    </source>
</evidence>
<dbReference type="EMBL" id="BMGA01000009">
    <property type="protein sequence ID" value="GGA86246.1"/>
    <property type="molecule type" value="Genomic_DNA"/>
</dbReference>
<comment type="caution">
    <text evidence="1">The sequence shown here is derived from an EMBL/GenBank/DDBJ whole genome shotgun (WGS) entry which is preliminary data.</text>
</comment>
<protein>
    <submittedName>
        <fullName evidence="1">Uncharacterized protein</fullName>
    </submittedName>
</protein>
<dbReference type="Proteomes" id="UP000658793">
    <property type="component" value="Unassembled WGS sequence"/>
</dbReference>